<dbReference type="AlphaFoldDB" id="A0A1H0A4K6"/>
<name>A0A1H0A4K6_9ACTN</name>
<proteinExistence type="predicted"/>
<organism evidence="2 3">
    <name type="scientific">Streptomyces wuyuanensis</name>
    <dbReference type="NCBI Taxonomy" id="1196353"/>
    <lineage>
        <taxon>Bacteria</taxon>
        <taxon>Bacillati</taxon>
        <taxon>Actinomycetota</taxon>
        <taxon>Actinomycetes</taxon>
        <taxon>Kitasatosporales</taxon>
        <taxon>Streptomycetaceae</taxon>
        <taxon>Streptomyces</taxon>
    </lineage>
</organism>
<feature type="region of interest" description="Disordered" evidence="1">
    <location>
        <begin position="86"/>
        <end position="106"/>
    </location>
</feature>
<accession>A0A1H0A4K6</accession>
<dbReference type="Proteomes" id="UP000199063">
    <property type="component" value="Unassembled WGS sequence"/>
</dbReference>
<evidence type="ECO:0000313" key="2">
    <source>
        <dbReference type="EMBL" id="SDN28385.1"/>
    </source>
</evidence>
<keyword evidence="3" id="KW-1185">Reference proteome</keyword>
<reference evidence="3" key="1">
    <citation type="submission" date="2016-10" db="EMBL/GenBank/DDBJ databases">
        <authorList>
            <person name="Varghese N."/>
            <person name="Submissions S."/>
        </authorList>
    </citation>
    <scope>NUCLEOTIDE SEQUENCE [LARGE SCALE GENOMIC DNA]</scope>
    <source>
        <strain evidence="3">CGMCC 4.7042</strain>
    </source>
</reference>
<evidence type="ECO:0000313" key="3">
    <source>
        <dbReference type="Proteomes" id="UP000199063"/>
    </source>
</evidence>
<feature type="region of interest" description="Disordered" evidence="1">
    <location>
        <begin position="1"/>
        <end position="24"/>
    </location>
</feature>
<evidence type="ECO:0000256" key="1">
    <source>
        <dbReference type="SAM" id="MobiDB-lite"/>
    </source>
</evidence>
<protein>
    <submittedName>
        <fullName evidence="2">Uncharacterized protein</fullName>
    </submittedName>
</protein>
<sequence length="150" mass="15586">MSPDAPGTARGWNDTMNADASRRPRMQQVATTGSALATALLPLMVGILVAKSLGADPMTPVNALIAGGGQRPRVCPAQLRSCGRGALRRRRPGPAPAAESGPRSGHVRVLRRVRSGGKLRSWGRPEAWAGTVAREAGMGDGSRRTATAVS</sequence>
<dbReference type="EMBL" id="FNHI01000023">
    <property type="protein sequence ID" value="SDN28385.1"/>
    <property type="molecule type" value="Genomic_DNA"/>
</dbReference>
<gene>
    <name evidence="2" type="ORF">SAMN05444921_12379</name>
</gene>